<evidence type="ECO:0000259" key="10">
    <source>
        <dbReference type="PROSITE" id="PS51914"/>
    </source>
</evidence>
<accession>A0A8S4NLU3</accession>
<keyword evidence="5" id="KW-1015">Disulfide bond</keyword>
<protein>
    <recommendedName>
        <fullName evidence="10">MRH domain-containing protein</fullName>
    </recommendedName>
</protein>
<dbReference type="InterPro" id="IPR009030">
    <property type="entry name" value="Growth_fac_rcpt_cys_sf"/>
</dbReference>
<organism evidence="11 12">
    <name type="scientific">Owenia fusiformis</name>
    <name type="common">Polychaete worm</name>
    <dbReference type="NCBI Taxonomy" id="6347"/>
    <lineage>
        <taxon>Eukaryota</taxon>
        <taxon>Metazoa</taxon>
        <taxon>Spiralia</taxon>
        <taxon>Lophotrochozoa</taxon>
        <taxon>Annelida</taxon>
        <taxon>Polychaeta</taxon>
        <taxon>Sedentaria</taxon>
        <taxon>Canalipalpata</taxon>
        <taxon>Sabellida</taxon>
        <taxon>Oweniida</taxon>
        <taxon>Oweniidae</taxon>
        <taxon>Owenia</taxon>
    </lineage>
</organism>
<dbReference type="GO" id="GO:0005886">
    <property type="term" value="C:plasma membrane"/>
    <property type="evidence" value="ECO:0007669"/>
    <property type="project" value="UniProtKB-SubCell"/>
</dbReference>
<comment type="caution">
    <text evidence="11">The sequence shown here is derived from an EMBL/GenBank/DDBJ whole genome shotgun (WGS) entry which is preliminary data.</text>
</comment>
<evidence type="ECO:0000256" key="9">
    <source>
        <dbReference type="SAM" id="SignalP"/>
    </source>
</evidence>
<feature type="transmembrane region" description="Helical" evidence="8">
    <location>
        <begin position="897"/>
        <end position="924"/>
    </location>
</feature>
<dbReference type="PANTHER" id="PTHR22727">
    <property type="entry name" value="PROTEIN CBG13728"/>
    <property type="match status" value="1"/>
</dbReference>
<feature type="signal peptide" evidence="9">
    <location>
        <begin position="1"/>
        <end position="26"/>
    </location>
</feature>
<reference evidence="11" key="1">
    <citation type="submission" date="2022-03" db="EMBL/GenBank/DDBJ databases">
        <authorList>
            <person name="Martin C."/>
        </authorList>
    </citation>
    <scope>NUCLEOTIDE SEQUENCE</scope>
</reference>
<comment type="similarity">
    <text evidence="2">Belongs to the ELAPOR family.</text>
</comment>
<dbReference type="SUPFAM" id="SSF57184">
    <property type="entry name" value="Growth factor receptor domain"/>
    <property type="match status" value="1"/>
</dbReference>
<dbReference type="Gene3D" id="2.70.130.10">
    <property type="entry name" value="Mannose-6-phosphate receptor binding domain"/>
    <property type="match status" value="1"/>
</dbReference>
<evidence type="ECO:0000256" key="6">
    <source>
        <dbReference type="ARBA" id="ARBA00023180"/>
    </source>
</evidence>
<evidence type="ECO:0000256" key="5">
    <source>
        <dbReference type="ARBA" id="ARBA00023157"/>
    </source>
</evidence>
<keyword evidence="6" id="KW-0325">Glycoprotein</keyword>
<evidence type="ECO:0000256" key="1">
    <source>
        <dbReference type="ARBA" id="ARBA00004251"/>
    </source>
</evidence>
<dbReference type="EMBL" id="CAIIXF020000005">
    <property type="protein sequence ID" value="CAH1782541.1"/>
    <property type="molecule type" value="Genomic_DNA"/>
</dbReference>
<dbReference type="InterPro" id="IPR056608">
    <property type="entry name" value="Elapor1/2_GBD"/>
</dbReference>
<dbReference type="SUPFAM" id="SSF50911">
    <property type="entry name" value="Mannose 6-phosphate receptor domain"/>
    <property type="match status" value="1"/>
</dbReference>
<comment type="subcellular location">
    <subcellularLocation>
        <location evidence="1">Cell membrane</location>
        <topology evidence="1">Single-pass type I membrane protein</topology>
    </subcellularLocation>
</comment>
<dbReference type="Pfam" id="PF23087">
    <property type="entry name" value="MRH_ELAPOR1_9th"/>
    <property type="match status" value="1"/>
</dbReference>
<dbReference type="InterPro" id="IPR009011">
    <property type="entry name" value="Man6P_isomerase_rcpt-bd_dom_sf"/>
</dbReference>
<keyword evidence="8" id="KW-1133">Transmembrane helix</keyword>
<dbReference type="SMART" id="SM01411">
    <property type="entry name" value="Ephrin_rec_like"/>
    <property type="match status" value="4"/>
</dbReference>
<evidence type="ECO:0000256" key="2">
    <source>
        <dbReference type="ARBA" id="ARBA00007627"/>
    </source>
</evidence>
<dbReference type="PANTHER" id="PTHR22727:SF15">
    <property type="entry name" value="MRH DOMAIN-CONTAINING PROTEIN"/>
    <property type="match status" value="1"/>
</dbReference>
<proteinExistence type="inferred from homology"/>
<feature type="region of interest" description="Disordered" evidence="7">
    <location>
        <begin position="989"/>
        <end position="1009"/>
    </location>
</feature>
<feature type="chain" id="PRO_5035777563" description="MRH domain-containing protein" evidence="9">
    <location>
        <begin position="27"/>
        <end position="1009"/>
    </location>
</feature>
<dbReference type="InterPro" id="IPR056610">
    <property type="entry name" value="Elapor1/2_TNFR-like"/>
</dbReference>
<keyword evidence="3" id="KW-1003">Cell membrane</keyword>
<dbReference type="InterPro" id="IPR039181">
    <property type="entry name" value="Elapor1/2"/>
</dbReference>
<keyword evidence="8" id="KW-0812">Transmembrane</keyword>
<evidence type="ECO:0000313" key="12">
    <source>
        <dbReference type="Proteomes" id="UP000749559"/>
    </source>
</evidence>
<feature type="domain" description="MRH" evidence="10">
    <location>
        <begin position="653"/>
        <end position="852"/>
    </location>
</feature>
<evidence type="ECO:0000256" key="4">
    <source>
        <dbReference type="ARBA" id="ARBA00022729"/>
    </source>
</evidence>
<dbReference type="AlphaFoldDB" id="A0A8S4NLU3"/>
<dbReference type="InterPro" id="IPR056609">
    <property type="entry name" value="Elapor1-like_3rd"/>
</dbReference>
<dbReference type="OrthoDB" id="439917at2759"/>
<keyword evidence="8" id="KW-0472">Membrane</keyword>
<dbReference type="InterPro" id="IPR056607">
    <property type="entry name" value="Elapor1/2_MRH"/>
</dbReference>
<sequence>MDKVISSQILLPLFCLLSIWSGTSFADDLPTCQPKDYHYEYTECDSYGGRWRVSVPAPDKCNPNGTAPNAPVRGKACTFTCEAGKYLDLNGDQECHACPAGEYSLGGGAKFEDWTELPKGFSIETEEFAGALATDEEGNSATNCSQQGWKTRKDYIASVPKHCTSSLVYTANLVRAGSVSFTYQYADNGILFHFLVQNSQCQGYGDRDSSRWPSLTEDGQWRTQVFSLKSGPNTLVWKTIGLSSSEGTRKPILIKEIVLHGVAYTSQCSKCKEGTMSAEGSSSCTMCEPNTYAPKGSPECKNCDSTTEYSNAGAGACTKRPPCKEKDYFAYNMPCDEKKQTRKMYRWVEPTVCRIDDPTSVKLPTSGTPEPCPPCNPGMEYGKVNGTAGCIFCPKNSFSDGSKACEKCPANTAPNYSIEYKWWNNLPPNVTSSCLSMDDDGCRSKEGWVPTGDHIASGIGHADDSYLLLNLHISGFSGKEATINGKAAEIATLTFVFETKCQGKCEFFFMQFGSQMKSVGEWYGRTPTQSFSYAITKNEPVTFSWAFQKTDWESAYEGDKVLYKLSNDIAKIYSISVTNTIDGGATECRSCPKGTKDDQCVPCPAGQYIEPNSTQCKTCPANTIIQSDQPWGKEACHSCGQGLQAKDHQLCYSTCQYTDKAGRQYDFRQLNSPTVLAGARLFTSSGTQYYHTFNISLCGHEGLGEALCANNVTQSSDGTAESSKSDEAHGVQSMICRSTLIPPRMNEQGESISAQPVSLGDHLLNITNSSMKTELEAAGWTKDEYDLDLHFTYVSSESTKACPDGRYTVIHLRCDVKESGSGTLELPPKCPDGTCDGCTFHFMWNSKHACPQCHEDDYDVVKGECHQGEQIIHYYPPKHCVLMGDGKPVTKKMKCPILPFFAEVAIAGATLLAVLLITVLVYCWKRNRKLEYKYMKLAAGSGKPNIDGEMELPAAETCALSEDEEEQFDAVKFKESRGSKFMNKLKNITGKGGDNPFESIQLTDKTPLT</sequence>
<feature type="compositionally biased region" description="Polar residues" evidence="7">
    <location>
        <begin position="998"/>
        <end position="1009"/>
    </location>
</feature>
<evidence type="ECO:0000256" key="7">
    <source>
        <dbReference type="SAM" id="MobiDB-lite"/>
    </source>
</evidence>
<dbReference type="Pfam" id="PF23031">
    <property type="entry name" value="GBD_ELAPOR1"/>
    <property type="match status" value="1"/>
</dbReference>
<name>A0A8S4NLU3_OWEFU</name>
<dbReference type="Pfam" id="PF23091">
    <property type="entry name" value="TNFR_ELAPOR1_6th"/>
    <property type="match status" value="1"/>
</dbReference>
<keyword evidence="4 9" id="KW-0732">Signal</keyword>
<dbReference type="InterPro" id="IPR044865">
    <property type="entry name" value="MRH_dom"/>
</dbReference>
<keyword evidence="12" id="KW-1185">Reference proteome</keyword>
<dbReference type="PROSITE" id="PS51914">
    <property type="entry name" value="MRH"/>
    <property type="match status" value="1"/>
</dbReference>
<evidence type="ECO:0000256" key="8">
    <source>
        <dbReference type="SAM" id="Phobius"/>
    </source>
</evidence>
<evidence type="ECO:0000313" key="11">
    <source>
        <dbReference type="EMBL" id="CAH1782541.1"/>
    </source>
</evidence>
<dbReference type="Proteomes" id="UP000749559">
    <property type="component" value="Unassembled WGS sequence"/>
</dbReference>
<gene>
    <name evidence="11" type="ORF">OFUS_LOCUS8978</name>
</gene>
<evidence type="ECO:0000256" key="3">
    <source>
        <dbReference type="ARBA" id="ARBA00022475"/>
    </source>
</evidence>
<dbReference type="Pfam" id="PF23032">
    <property type="entry name" value="GBD_ELAPOR1-like_3rd"/>
    <property type="match status" value="1"/>
</dbReference>